<dbReference type="Gene3D" id="1.10.10.1150">
    <property type="entry name" value="Coenzyme PQQ synthesis protein D (PqqD)"/>
    <property type="match status" value="1"/>
</dbReference>
<dbReference type="Pfam" id="PF05402">
    <property type="entry name" value="PqqD"/>
    <property type="match status" value="1"/>
</dbReference>
<dbReference type="AlphaFoldDB" id="A0A7W9SX37"/>
<evidence type="ECO:0008006" key="3">
    <source>
        <dbReference type="Google" id="ProtNLM"/>
    </source>
</evidence>
<evidence type="ECO:0000313" key="1">
    <source>
        <dbReference type="EMBL" id="MBB6053474.1"/>
    </source>
</evidence>
<keyword evidence="2" id="KW-1185">Reference proteome</keyword>
<dbReference type="RefSeq" id="WP_184203566.1">
    <property type="nucleotide sequence ID" value="NZ_JACHGW010000007.1"/>
</dbReference>
<proteinExistence type="predicted"/>
<dbReference type="EMBL" id="JACHGW010000007">
    <property type="protein sequence ID" value="MBB6053474.1"/>
    <property type="molecule type" value="Genomic_DNA"/>
</dbReference>
<protein>
    <recommendedName>
        <fullName evidence="3">PqqD family protein</fullName>
    </recommendedName>
</protein>
<name>A0A7W9SX37_ARMRO</name>
<gene>
    <name evidence="1" type="ORF">HNQ39_005309</name>
</gene>
<accession>A0A7W9SX37</accession>
<evidence type="ECO:0000313" key="2">
    <source>
        <dbReference type="Proteomes" id="UP000520814"/>
    </source>
</evidence>
<comment type="caution">
    <text evidence="1">The sequence shown here is derived from an EMBL/GenBank/DDBJ whole genome shotgun (WGS) entry which is preliminary data.</text>
</comment>
<sequence length="141" mass="16261">MSVIGQLRAVIEQKKNRPSRMQVLTARPVRHPLIAWSREPTRQEGLPELVLVRVPRRQDRWGNFIAKWFKLPDDKKIELDQIGSDVWELCDGTHSVESIASRISKSYQLNKRQAEASVTAYLKMLADRRLIGLQTGTTKKK</sequence>
<reference evidence="1 2" key="1">
    <citation type="submission" date="2020-08" db="EMBL/GenBank/DDBJ databases">
        <title>Genomic Encyclopedia of Type Strains, Phase IV (KMG-IV): sequencing the most valuable type-strain genomes for metagenomic binning, comparative biology and taxonomic classification.</title>
        <authorList>
            <person name="Goeker M."/>
        </authorList>
    </citation>
    <scope>NUCLEOTIDE SEQUENCE [LARGE SCALE GENOMIC DNA]</scope>
    <source>
        <strain evidence="1 2">DSM 23562</strain>
    </source>
</reference>
<dbReference type="Proteomes" id="UP000520814">
    <property type="component" value="Unassembled WGS sequence"/>
</dbReference>
<dbReference type="InterPro" id="IPR041881">
    <property type="entry name" value="PqqD_sf"/>
</dbReference>
<dbReference type="InterPro" id="IPR008792">
    <property type="entry name" value="PQQD"/>
</dbReference>
<organism evidence="1 2">
    <name type="scientific">Armatimonas rosea</name>
    <dbReference type="NCBI Taxonomy" id="685828"/>
    <lineage>
        <taxon>Bacteria</taxon>
        <taxon>Bacillati</taxon>
        <taxon>Armatimonadota</taxon>
        <taxon>Armatimonadia</taxon>
        <taxon>Armatimonadales</taxon>
        <taxon>Armatimonadaceae</taxon>
        <taxon>Armatimonas</taxon>
    </lineage>
</organism>